<evidence type="ECO:0000313" key="2">
    <source>
        <dbReference type="EMBL" id="TCK84897.1"/>
    </source>
</evidence>
<dbReference type="InterPro" id="IPR011004">
    <property type="entry name" value="Trimer_LpxA-like_sf"/>
</dbReference>
<comment type="similarity">
    <text evidence="1">Belongs to the transferase hexapeptide repeat family.</text>
</comment>
<sequence>MLKKLIVYTLKALNLKRLFLDQNEIDRAVVIDPRSIVKGCHIRGTVNIGRKSKIMYTDIIGDVKIGKYTSLWGPNIFIRSALHPISIGNFCSIARNVTIQEYNHDYKRFSTYFMEQNFLQNGSYKNEVVSKGAITIEHDVWIGVNCAILSGSHISTGAIIGAGSTVSGYIPPYAIAVGSPAKVIKYRFEESVIEALLKTQWWEWEDDKLKDNLDILNNINNN</sequence>
<dbReference type="GO" id="GO:0016740">
    <property type="term" value="F:transferase activity"/>
    <property type="evidence" value="ECO:0007669"/>
    <property type="project" value="UniProtKB-KW"/>
</dbReference>
<gene>
    <name evidence="2" type="ORF">C8N28_0192</name>
</gene>
<protein>
    <submittedName>
        <fullName evidence="2">Acetyltransferase-like isoleucine patch superfamily enzyme</fullName>
    </submittedName>
</protein>
<dbReference type="PANTHER" id="PTHR43300:SF11">
    <property type="entry name" value="ACETYLTRANSFERASE RV3034C-RELATED"/>
    <property type="match status" value="1"/>
</dbReference>
<dbReference type="InterPro" id="IPR050179">
    <property type="entry name" value="Trans_hexapeptide_repeat"/>
</dbReference>
<dbReference type="OrthoDB" id="9814490at2"/>
<name>A0A4R1M0S7_9SPHI</name>
<proteinExistence type="inferred from homology"/>
<dbReference type="AlphaFoldDB" id="A0A4R1M0S7"/>
<dbReference type="Proteomes" id="UP000294616">
    <property type="component" value="Unassembled WGS sequence"/>
</dbReference>
<dbReference type="CDD" id="cd03349">
    <property type="entry name" value="LbH_XAT"/>
    <property type="match status" value="1"/>
</dbReference>
<keyword evidence="3" id="KW-1185">Reference proteome</keyword>
<evidence type="ECO:0000256" key="1">
    <source>
        <dbReference type="ARBA" id="ARBA00007274"/>
    </source>
</evidence>
<keyword evidence="2" id="KW-0808">Transferase</keyword>
<dbReference type="Gene3D" id="2.160.10.10">
    <property type="entry name" value="Hexapeptide repeat proteins"/>
    <property type="match status" value="1"/>
</dbReference>
<dbReference type="SUPFAM" id="SSF51161">
    <property type="entry name" value="Trimeric LpxA-like enzymes"/>
    <property type="match status" value="1"/>
</dbReference>
<reference evidence="2 3" key="1">
    <citation type="submission" date="2019-03" db="EMBL/GenBank/DDBJ databases">
        <title>Genomic Encyclopedia of Archaeal and Bacterial Type Strains, Phase II (KMG-II): from individual species to whole genera.</title>
        <authorList>
            <person name="Goeker M."/>
        </authorList>
    </citation>
    <scope>NUCLEOTIDE SEQUENCE [LARGE SCALE GENOMIC DNA]</scope>
    <source>
        <strain evidence="2 3">DSM 22554</strain>
    </source>
</reference>
<dbReference type="PANTHER" id="PTHR43300">
    <property type="entry name" value="ACETYLTRANSFERASE"/>
    <property type="match status" value="1"/>
</dbReference>
<dbReference type="RefSeq" id="WP_132220641.1">
    <property type="nucleotide sequence ID" value="NZ_SMGO01000001.1"/>
</dbReference>
<comment type="caution">
    <text evidence="2">The sequence shown here is derived from an EMBL/GenBank/DDBJ whole genome shotgun (WGS) entry which is preliminary data.</text>
</comment>
<dbReference type="EMBL" id="SMGO01000001">
    <property type="protein sequence ID" value="TCK84897.1"/>
    <property type="molecule type" value="Genomic_DNA"/>
</dbReference>
<evidence type="ECO:0000313" key="3">
    <source>
        <dbReference type="Proteomes" id="UP000294616"/>
    </source>
</evidence>
<accession>A0A4R1M0S7</accession>
<organism evidence="2 3">
    <name type="scientific">Albibacterium bauzanense</name>
    <dbReference type="NCBI Taxonomy" id="653929"/>
    <lineage>
        <taxon>Bacteria</taxon>
        <taxon>Pseudomonadati</taxon>
        <taxon>Bacteroidota</taxon>
        <taxon>Sphingobacteriia</taxon>
        <taxon>Sphingobacteriales</taxon>
        <taxon>Sphingobacteriaceae</taxon>
        <taxon>Albibacterium</taxon>
    </lineage>
</organism>